<comment type="similarity">
    <text evidence="1 8">Belongs to the beta-class carbonic anhydrase family.</text>
</comment>
<evidence type="ECO:0000313" key="9">
    <source>
        <dbReference type="EMBL" id="CAG8510028.1"/>
    </source>
</evidence>
<keyword evidence="10" id="KW-1185">Reference proteome</keyword>
<dbReference type="GO" id="GO:0008270">
    <property type="term" value="F:zinc ion binding"/>
    <property type="evidence" value="ECO:0007669"/>
    <property type="project" value="UniProtKB-UniRule"/>
</dbReference>
<comment type="caution">
    <text evidence="9">The sequence shown here is derived from an EMBL/GenBank/DDBJ whole genome shotgun (WGS) entry which is preliminary data.</text>
</comment>
<comment type="cofactor">
    <cofactor evidence="7">
        <name>Zn(2+)</name>
        <dbReference type="ChEBI" id="CHEBI:29105"/>
    </cofactor>
    <text evidence="7">Binds 1 zinc ion per subunit.</text>
</comment>
<dbReference type="PROSITE" id="PS00705">
    <property type="entry name" value="PROK_CO2_ANHYDRASE_2"/>
    <property type="match status" value="1"/>
</dbReference>
<evidence type="ECO:0000313" key="10">
    <source>
        <dbReference type="Proteomes" id="UP000789831"/>
    </source>
</evidence>
<sequence length="226" mass="26200">MADLLFRQNFFKNRLVVDFSRSLTTLRNNNLRDVLDSNRAWANSYKLREAKFFPKLAMSQKPKIFWIGCADSRVPPEMISQLGFGQLFIHRNIANQFKKEDQSCESTLEYAVHYLKVEHVIVCGHTRCGGIEHAFNENLLPYLKDWVKPIQDVYKVHKDKFKGVSHKEEFNRILVKLNVGEQIRKIAETDVVKAAWAANQPLAIHGWVYHLESGTLEDLKITIDEA</sequence>
<dbReference type="Proteomes" id="UP000789831">
    <property type="component" value="Unassembled WGS sequence"/>
</dbReference>
<dbReference type="Pfam" id="PF00484">
    <property type="entry name" value="Pro_CA"/>
    <property type="match status" value="1"/>
</dbReference>
<evidence type="ECO:0000256" key="7">
    <source>
        <dbReference type="PIRSR" id="PIRSR601765-1"/>
    </source>
</evidence>
<keyword evidence="3 7" id="KW-0479">Metal-binding</keyword>
<dbReference type="GO" id="GO:0004089">
    <property type="term" value="F:carbonate dehydratase activity"/>
    <property type="evidence" value="ECO:0007669"/>
    <property type="project" value="UniProtKB-UniRule"/>
</dbReference>
<evidence type="ECO:0000256" key="4">
    <source>
        <dbReference type="ARBA" id="ARBA00022833"/>
    </source>
</evidence>
<name>A0A9N8ZXI9_9GLOM</name>
<dbReference type="InterPro" id="IPR001765">
    <property type="entry name" value="Carbonic_anhydrase"/>
</dbReference>
<accession>A0A9N8ZXI9</accession>
<dbReference type="SUPFAM" id="SSF53056">
    <property type="entry name" value="beta-carbonic anhydrase, cab"/>
    <property type="match status" value="1"/>
</dbReference>
<feature type="binding site" evidence="7">
    <location>
        <position position="125"/>
    </location>
    <ligand>
        <name>Zn(2+)</name>
        <dbReference type="ChEBI" id="CHEBI:29105"/>
    </ligand>
</feature>
<dbReference type="OrthoDB" id="10248475at2759"/>
<keyword evidence="4 7" id="KW-0862">Zinc</keyword>
<evidence type="ECO:0000256" key="1">
    <source>
        <dbReference type="ARBA" id="ARBA00006217"/>
    </source>
</evidence>
<dbReference type="EMBL" id="CAJVPL010000563">
    <property type="protein sequence ID" value="CAG8510028.1"/>
    <property type="molecule type" value="Genomic_DNA"/>
</dbReference>
<feature type="binding site" evidence="7">
    <location>
        <position position="69"/>
    </location>
    <ligand>
        <name>Zn(2+)</name>
        <dbReference type="ChEBI" id="CHEBI:29105"/>
    </ligand>
</feature>
<feature type="binding site" evidence="7">
    <location>
        <position position="128"/>
    </location>
    <ligand>
        <name>Zn(2+)</name>
        <dbReference type="ChEBI" id="CHEBI:29105"/>
    </ligand>
</feature>
<proteinExistence type="inferred from homology"/>
<dbReference type="CDD" id="cd00883">
    <property type="entry name" value="beta_CA_cladeA"/>
    <property type="match status" value="1"/>
</dbReference>
<dbReference type="PANTHER" id="PTHR11002">
    <property type="entry name" value="CARBONIC ANHYDRASE"/>
    <property type="match status" value="1"/>
</dbReference>
<comment type="catalytic activity">
    <reaction evidence="6 8">
        <text>hydrogencarbonate + H(+) = CO2 + H2O</text>
        <dbReference type="Rhea" id="RHEA:10748"/>
        <dbReference type="ChEBI" id="CHEBI:15377"/>
        <dbReference type="ChEBI" id="CHEBI:15378"/>
        <dbReference type="ChEBI" id="CHEBI:16526"/>
        <dbReference type="ChEBI" id="CHEBI:17544"/>
        <dbReference type="EC" id="4.2.1.1"/>
    </reaction>
</comment>
<comment type="function">
    <text evidence="8">Reversible hydration of carbon dioxide.</text>
</comment>
<dbReference type="PROSITE" id="PS00704">
    <property type="entry name" value="PROK_CO2_ANHYDRASE_1"/>
    <property type="match status" value="1"/>
</dbReference>
<evidence type="ECO:0000256" key="2">
    <source>
        <dbReference type="ARBA" id="ARBA00012925"/>
    </source>
</evidence>
<evidence type="ECO:0000256" key="8">
    <source>
        <dbReference type="RuleBase" id="RU003956"/>
    </source>
</evidence>
<dbReference type="InterPro" id="IPR015892">
    <property type="entry name" value="Carbonic_anhydrase_CS"/>
</dbReference>
<dbReference type="PANTHER" id="PTHR11002:SF76">
    <property type="entry name" value="CARBONIC ANHYDRASE"/>
    <property type="match status" value="1"/>
</dbReference>
<reference evidence="9" key="1">
    <citation type="submission" date="2021-06" db="EMBL/GenBank/DDBJ databases">
        <authorList>
            <person name="Kallberg Y."/>
            <person name="Tangrot J."/>
            <person name="Rosling A."/>
        </authorList>
    </citation>
    <scope>NUCLEOTIDE SEQUENCE</scope>
    <source>
        <strain evidence="9">MT106</strain>
    </source>
</reference>
<dbReference type="InterPro" id="IPR036874">
    <property type="entry name" value="Carbonic_anhydrase_sf"/>
</dbReference>
<feature type="binding site" evidence="7">
    <location>
        <position position="71"/>
    </location>
    <ligand>
        <name>Zn(2+)</name>
        <dbReference type="ChEBI" id="CHEBI:29105"/>
    </ligand>
</feature>
<evidence type="ECO:0000256" key="5">
    <source>
        <dbReference type="ARBA" id="ARBA00023239"/>
    </source>
</evidence>
<protein>
    <recommendedName>
        <fullName evidence="2 8">Carbonic anhydrase</fullName>
        <ecNumber evidence="2 8">4.2.1.1</ecNumber>
    </recommendedName>
    <alternativeName>
        <fullName evidence="8">Carbonate dehydratase</fullName>
    </alternativeName>
</protein>
<evidence type="ECO:0000256" key="6">
    <source>
        <dbReference type="ARBA" id="ARBA00048348"/>
    </source>
</evidence>
<keyword evidence="5 8" id="KW-0456">Lyase</keyword>
<dbReference type="EC" id="4.2.1.1" evidence="2 8"/>
<dbReference type="GO" id="GO:0034599">
    <property type="term" value="P:cellular response to oxidative stress"/>
    <property type="evidence" value="ECO:0007669"/>
    <property type="project" value="TreeGrafter"/>
</dbReference>
<dbReference type="GO" id="GO:0015976">
    <property type="term" value="P:carbon utilization"/>
    <property type="evidence" value="ECO:0007669"/>
    <property type="project" value="InterPro"/>
</dbReference>
<gene>
    <name evidence="9" type="ORF">AGERDE_LOCUS4693</name>
</gene>
<dbReference type="Gene3D" id="3.40.1050.10">
    <property type="entry name" value="Carbonic anhydrase"/>
    <property type="match status" value="1"/>
</dbReference>
<organism evidence="9 10">
    <name type="scientific">Ambispora gerdemannii</name>
    <dbReference type="NCBI Taxonomy" id="144530"/>
    <lineage>
        <taxon>Eukaryota</taxon>
        <taxon>Fungi</taxon>
        <taxon>Fungi incertae sedis</taxon>
        <taxon>Mucoromycota</taxon>
        <taxon>Glomeromycotina</taxon>
        <taxon>Glomeromycetes</taxon>
        <taxon>Archaeosporales</taxon>
        <taxon>Ambisporaceae</taxon>
        <taxon>Ambispora</taxon>
    </lineage>
</organism>
<dbReference type="GO" id="GO:0071244">
    <property type="term" value="P:cellular response to carbon dioxide"/>
    <property type="evidence" value="ECO:0007669"/>
    <property type="project" value="TreeGrafter"/>
</dbReference>
<dbReference type="AlphaFoldDB" id="A0A9N8ZXI9"/>
<dbReference type="SMART" id="SM00947">
    <property type="entry name" value="Pro_CA"/>
    <property type="match status" value="1"/>
</dbReference>
<evidence type="ECO:0000256" key="3">
    <source>
        <dbReference type="ARBA" id="ARBA00022723"/>
    </source>
</evidence>